<dbReference type="Proteomes" id="UP000305888">
    <property type="component" value="Chromosome"/>
</dbReference>
<name>A0A5B8FVE8_9RHOB</name>
<dbReference type="AlphaFoldDB" id="A0A5B8FVE8"/>
<dbReference type="EMBL" id="CP040818">
    <property type="protein sequence ID" value="QDL91334.1"/>
    <property type="molecule type" value="Genomic_DNA"/>
</dbReference>
<reference evidence="1 2" key="1">
    <citation type="submission" date="2019-06" db="EMBL/GenBank/DDBJ databases">
        <title>Genome sequence of Rhodobacteraceae bacterium D4M1.</title>
        <authorList>
            <person name="Cao J."/>
        </authorList>
    </citation>
    <scope>NUCLEOTIDE SEQUENCE [LARGE SCALE GENOMIC DNA]</scope>
    <source>
        <strain evidence="1 2">D4M1</strain>
    </source>
</reference>
<evidence type="ECO:0000313" key="2">
    <source>
        <dbReference type="Proteomes" id="UP000305888"/>
    </source>
</evidence>
<proteinExistence type="predicted"/>
<dbReference type="KEGG" id="ppru:FDP22_05755"/>
<accession>A0A5B8FVE8</accession>
<dbReference type="RefSeq" id="WP_138575732.1">
    <property type="nucleotide sequence ID" value="NZ_CP040818.1"/>
</dbReference>
<organism evidence="1 2">
    <name type="scientific">Paroceanicella profunda</name>
    <dbReference type="NCBI Taxonomy" id="2579971"/>
    <lineage>
        <taxon>Bacteria</taxon>
        <taxon>Pseudomonadati</taxon>
        <taxon>Pseudomonadota</taxon>
        <taxon>Alphaproteobacteria</taxon>
        <taxon>Rhodobacterales</taxon>
        <taxon>Paracoccaceae</taxon>
        <taxon>Paroceanicella</taxon>
    </lineage>
</organism>
<evidence type="ECO:0000313" key="1">
    <source>
        <dbReference type="EMBL" id="QDL91334.1"/>
    </source>
</evidence>
<protein>
    <submittedName>
        <fullName evidence="1">Uncharacterized protein</fullName>
    </submittedName>
</protein>
<gene>
    <name evidence="1" type="ORF">FDP22_05755</name>
</gene>
<keyword evidence="2" id="KW-1185">Reference proteome</keyword>
<sequence length="73" mass="7734">MCKISDAAAELTDEERSALSRLETGATLSATWAFELLEKGLADLTLGELHLTWFGKRVAALLSTGPGARTAQA</sequence>
<dbReference type="OrthoDB" id="9898865at2"/>